<dbReference type="InterPro" id="IPR013783">
    <property type="entry name" value="Ig-like_fold"/>
</dbReference>
<sequence length="1046" mass="118639">MIALVRNTTWLIFLLLGPLLLMAQKDFHFENYTTRNGLSHNEIRTILRDKQGFLWLGTGNGLNRFDGREFKVYLPNAKVKNALQGASITGLGEDPQGRIWVTNNKGIDIYNPLTDDFSKLDLVSEAALDHSFRVGCFITFDHTGRAIITSGHHNILIVEPDGKQRIIITPEIPKEERPLEFRNQKGNKVYITIPKSKGEVWLSSDHGLFSLRLKDDHFTHYPLKGCTWNFGPGAMYYEKAKERVWMTAFGSGFFYLDVRTGKWGQLRKEIYIQDYISAGQSMAAFGTDYLFLNTPGLYNLKTGSFFFAKHIPDDPYSFPTGTALCAYTDREGILWIGTTVGLVKLDPRLQGFKHVFLEAHPVFDYDNSVFDIFFEPKDKKIYASSFYCGGVYAYDPISKSSEDITSKLPSPLKGTCKILRDSKGKTWITANGTLYEADFVNRRFTPARSAPPPKGARLDPVVPDMEEDADGNIWLAKWGVGPLLYDRKANMLSYLEGDRYADEPNRAYMLCADRARKHIWMCTAGNGIWVYDIKTRKATSIVELKDKDGSVVSVQDASGIECDFEDKIWVSTRLGLVAIDANKKALVLTELNGLANSQIEGLGKDLKGRLWLATASGISMVDPRTLEVRNFDERHGLKLDATLDAFSVLPTGEVCSGTKRGFIIFHPDSVLQYGSALKPIITNFRLEGRTWNEAGQVGNWRENIVLKPSQNTFSIEYAAPNFTLSEDTRFSYYLEGLDKTWSEPQQNKEVTFTSVPPGTYKFCLKARNKDGIWSKQITTLDIVIKPPFWQTAWFIVLINLIIGGLIYGAYRLRTWQIRKEERMKAEFNKRLAEVEMAALRSQMNPHFLFNCLNSINRFIQRNEPDTASAYLTKFSRLIRLVLDNSRSNLVTLRDELEALRLYLELEAMRFVNRFTYHINISPDLDITCLEIPPMIIQPYVENAIWHGLMHKEPKSGEECHLEVRVFPEGKTLVVEVEDNGVGRNMARALKSKSATAQKSHGMAVTAERIQMINQIYQTEASIIIEDLYTPEGKAAGTKVRLTLPLE</sequence>
<dbReference type="HOGENOM" id="CLU_000445_28_2_10"/>
<dbReference type="AlphaFoldDB" id="F4L1J9"/>
<dbReference type="GO" id="GO:0000155">
    <property type="term" value="F:phosphorelay sensor kinase activity"/>
    <property type="evidence" value="ECO:0007669"/>
    <property type="project" value="InterPro"/>
</dbReference>
<protein>
    <submittedName>
        <fullName evidence="4">Signal transduction histidine kinase</fullName>
    </submittedName>
</protein>
<organism evidence="4 5">
    <name type="scientific">Haliscomenobacter hydrossis (strain ATCC 27775 / DSM 1100 / LMG 10767 / O)</name>
    <dbReference type="NCBI Taxonomy" id="760192"/>
    <lineage>
        <taxon>Bacteria</taxon>
        <taxon>Pseudomonadati</taxon>
        <taxon>Bacteroidota</taxon>
        <taxon>Saprospiria</taxon>
        <taxon>Saprospirales</taxon>
        <taxon>Haliscomenobacteraceae</taxon>
        <taxon>Haliscomenobacter</taxon>
    </lineage>
</organism>
<dbReference type="Gene3D" id="3.30.565.10">
    <property type="entry name" value="Histidine kinase-like ATPase, C-terminal domain"/>
    <property type="match status" value="1"/>
</dbReference>
<dbReference type="SUPFAM" id="SSF63829">
    <property type="entry name" value="Calcium-dependent phosphotriesterase"/>
    <property type="match status" value="2"/>
</dbReference>
<keyword evidence="4" id="KW-0808">Transferase</keyword>
<dbReference type="InterPro" id="IPR011123">
    <property type="entry name" value="Y_Y_Y"/>
</dbReference>
<dbReference type="eggNOG" id="COG3292">
    <property type="taxonomic scope" value="Bacteria"/>
</dbReference>
<dbReference type="eggNOG" id="COG2972">
    <property type="taxonomic scope" value="Bacteria"/>
</dbReference>
<dbReference type="EMBL" id="CP002691">
    <property type="protein sequence ID" value="AEE48543.1"/>
    <property type="molecule type" value="Genomic_DNA"/>
</dbReference>
<feature type="transmembrane region" description="Helical" evidence="1">
    <location>
        <begin position="788"/>
        <end position="810"/>
    </location>
</feature>
<dbReference type="Pfam" id="PF07494">
    <property type="entry name" value="Reg_prop"/>
    <property type="match status" value="1"/>
</dbReference>
<dbReference type="KEGG" id="hhy:Halhy_0634"/>
<reference key="2">
    <citation type="submission" date="2011-04" db="EMBL/GenBank/DDBJ databases">
        <title>Complete sequence of chromosome of Haliscomenobacter hydrossis DSM 1100.</title>
        <authorList>
            <consortium name="US DOE Joint Genome Institute (JGI-PGF)"/>
            <person name="Lucas S."/>
            <person name="Han J."/>
            <person name="Lapidus A."/>
            <person name="Bruce D."/>
            <person name="Goodwin L."/>
            <person name="Pitluck S."/>
            <person name="Peters L."/>
            <person name="Kyrpides N."/>
            <person name="Mavromatis K."/>
            <person name="Ivanova N."/>
            <person name="Ovchinnikova G."/>
            <person name="Pagani I."/>
            <person name="Daligault H."/>
            <person name="Detter J.C."/>
            <person name="Han C."/>
            <person name="Land M."/>
            <person name="Hauser L."/>
            <person name="Markowitz V."/>
            <person name="Cheng J.-F."/>
            <person name="Hugenholtz P."/>
            <person name="Woyke T."/>
            <person name="Wu D."/>
            <person name="Verbarg S."/>
            <person name="Frueling A."/>
            <person name="Brambilla E."/>
            <person name="Klenk H.-P."/>
            <person name="Eisen J.A."/>
        </authorList>
    </citation>
    <scope>NUCLEOTIDE SEQUENCE</scope>
    <source>
        <strain>DSM 1100</strain>
    </source>
</reference>
<keyword evidence="1" id="KW-1133">Transmembrane helix</keyword>
<reference evidence="4 5" key="1">
    <citation type="journal article" date="2011" name="Stand. Genomic Sci.">
        <title>Complete genome sequence of Haliscomenobacter hydrossis type strain (O).</title>
        <authorList>
            <consortium name="US DOE Joint Genome Institute (JGI-PGF)"/>
            <person name="Daligault H."/>
            <person name="Lapidus A."/>
            <person name="Zeytun A."/>
            <person name="Nolan M."/>
            <person name="Lucas S."/>
            <person name="Del Rio T.G."/>
            <person name="Tice H."/>
            <person name="Cheng J.F."/>
            <person name="Tapia R."/>
            <person name="Han C."/>
            <person name="Goodwin L."/>
            <person name="Pitluck S."/>
            <person name="Liolios K."/>
            <person name="Pagani I."/>
            <person name="Ivanova N."/>
            <person name="Huntemann M."/>
            <person name="Mavromatis K."/>
            <person name="Mikhailova N."/>
            <person name="Pati A."/>
            <person name="Chen A."/>
            <person name="Palaniappan K."/>
            <person name="Land M."/>
            <person name="Hauser L."/>
            <person name="Brambilla E.M."/>
            <person name="Rohde M."/>
            <person name="Verbarg S."/>
            <person name="Goker M."/>
            <person name="Bristow J."/>
            <person name="Eisen J.A."/>
            <person name="Markowitz V."/>
            <person name="Hugenholtz P."/>
            <person name="Kyrpides N.C."/>
            <person name="Klenk H.P."/>
            <person name="Woyke T."/>
        </authorList>
    </citation>
    <scope>NUCLEOTIDE SEQUENCE [LARGE SCALE GENOMIC DNA]</scope>
    <source>
        <strain evidence="5">ATCC 27775 / DSM 1100 / LMG 10767 / O</strain>
    </source>
</reference>
<keyword evidence="5" id="KW-1185">Reference proteome</keyword>
<dbReference type="InterPro" id="IPR036890">
    <property type="entry name" value="HATPase_C_sf"/>
</dbReference>
<dbReference type="GO" id="GO:0016020">
    <property type="term" value="C:membrane"/>
    <property type="evidence" value="ECO:0007669"/>
    <property type="project" value="InterPro"/>
</dbReference>
<dbReference type="Proteomes" id="UP000008461">
    <property type="component" value="Chromosome"/>
</dbReference>
<dbReference type="InterPro" id="IPR050640">
    <property type="entry name" value="Bact_2-comp_sensor_kinase"/>
</dbReference>
<evidence type="ECO:0000313" key="4">
    <source>
        <dbReference type="EMBL" id="AEE48543.1"/>
    </source>
</evidence>
<accession>F4L1J9</accession>
<dbReference type="PANTHER" id="PTHR34220">
    <property type="entry name" value="SENSOR HISTIDINE KINASE YPDA"/>
    <property type="match status" value="1"/>
</dbReference>
<dbReference type="Pfam" id="PF07495">
    <property type="entry name" value="Y_Y_Y"/>
    <property type="match status" value="1"/>
</dbReference>
<evidence type="ECO:0000313" key="5">
    <source>
        <dbReference type="Proteomes" id="UP000008461"/>
    </source>
</evidence>
<gene>
    <name evidence="4" type="ordered locus">Halhy_0634</name>
</gene>
<evidence type="ECO:0000259" key="2">
    <source>
        <dbReference type="Pfam" id="PF06580"/>
    </source>
</evidence>
<keyword evidence="1" id="KW-0472">Membrane</keyword>
<dbReference type="SUPFAM" id="SSF55874">
    <property type="entry name" value="ATPase domain of HSP90 chaperone/DNA topoisomerase II/histidine kinase"/>
    <property type="match status" value="1"/>
</dbReference>
<dbReference type="PANTHER" id="PTHR34220:SF7">
    <property type="entry name" value="SENSOR HISTIDINE KINASE YPDA"/>
    <property type="match status" value="1"/>
</dbReference>
<feature type="domain" description="Signal transduction histidine kinase internal region" evidence="2">
    <location>
        <begin position="835"/>
        <end position="914"/>
    </location>
</feature>
<dbReference type="Gene3D" id="2.60.40.10">
    <property type="entry name" value="Immunoglobulins"/>
    <property type="match status" value="1"/>
</dbReference>
<dbReference type="RefSeq" id="WP_013763107.1">
    <property type="nucleotide sequence ID" value="NC_015510.1"/>
</dbReference>
<dbReference type="InterPro" id="IPR010559">
    <property type="entry name" value="Sig_transdc_His_kin_internal"/>
</dbReference>
<dbReference type="STRING" id="760192.Halhy_0634"/>
<evidence type="ECO:0000259" key="3">
    <source>
        <dbReference type="Pfam" id="PF07495"/>
    </source>
</evidence>
<dbReference type="Pfam" id="PF06580">
    <property type="entry name" value="His_kinase"/>
    <property type="match status" value="1"/>
</dbReference>
<proteinExistence type="predicted"/>
<name>F4L1J9_HALH1</name>
<dbReference type="InterPro" id="IPR011110">
    <property type="entry name" value="Reg_prop"/>
</dbReference>
<dbReference type="Gene3D" id="2.130.10.10">
    <property type="entry name" value="YVTN repeat-like/Quinoprotein amine dehydrogenase"/>
    <property type="match status" value="3"/>
</dbReference>
<keyword evidence="1" id="KW-0812">Transmembrane</keyword>
<keyword evidence="4" id="KW-0418">Kinase</keyword>
<feature type="domain" description="Two component regulator three Y" evidence="3">
    <location>
        <begin position="721"/>
        <end position="785"/>
    </location>
</feature>
<dbReference type="InterPro" id="IPR015943">
    <property type="entry name" value="WD40/YVTN_repeat-like_dom_sf"/>
</dbReference>
<evidence type="ECO:0000256" key="1">
    <source>
        <dbReference type="SAM" id="Phobius"/>
    </source>
</evidence>
<dbReference type="OrthoDB" id="9809670at2"/>